<dbReference type="AlphaFoldDB" id="A0AAV6NP79"/>
<protein>
    <submittedName>
        <fullName evidence="2">Uncharacterized protein</fullName>
    </submittedName>
</protein>
<comment type="caution">
    <text evidence="2">The sequence shown here is derived from an EMBL/GenBank/DDBJ whole genome shotgun (WGS) entry which is preliminary data.</text>
</comment>
<dbReference type="EMBL" id="JAGKQH010000004">
    <property type="protein sequence ID" value="KAG6601018.1"/>
    <property type="molecule type" value="Genomic_DNA"/>
</dbReference>
<sequence>MKKKKKKKKKEKKKGGNFGGSNGCVMGFFRRLLRMVFDASSVIKRSWSKNETDPISLVLSREVMDHSLTHSTAPPLSFDFCNMFILLSG</sequence>
<proteinExistence type="predicted"/>
<feature type="region of interest" description="Disordered" evidence="1">
    <location>
        <begin position="1"/>
        <end position="20"/>
    </location>
</feature>
<feature type="non-terminal residue" evidence="2">
    <location>
        <position position="1"/>
    </location>
</feature>
<reference evidence="2 3" key="1">
    <citation type="journal article" date="2021" name="Hortic Res">
        <title>The domestication of Cucurbita argyrosperma as revealed by the genome of its wild relative.</title>
        <authorList>
            <person name="Barrera-Redondo J."/>
            <person name="Sanchez-de la Vega G."/>
            <person name="Aguirre-Liguori J.A."/>
            <person name="Castellanos-Morales G."/>
            <person name="Gutierrez-Guerrero Y.T."/>
            <person name="Aguirre-Dugua X."/>
            <person name="Aguirre-Planter E."/>
            <person name="Tenaillon M.I."/>
            <person name="Lira-Saade R."/>
            <person name="Eguiarte L.E."/>
        </authorList>
    </citation>
    <scope>NUCLEOTIDE SEQUENCE [LARGE SCALE GENOMIC DNA]</scope>
    <source>
        <strain evidence="2">JBR-2021</strain>
    </source>
</reference>
<name>A0AAV6NP79_9ROSI</name>
<dbReference type="Proteomes" id="UP000685013">
    <property type="component" value="Chromosome 4"/>
</dbReference>
<evidence type="ECO:0000256" key="1">
    <source>
        <dbReference type="SAM" id="MobiDB-lite"/>
    </source>
</evidence>
<feature type="compositionally biased region" description="Basic residues" evidence="1">
    <location>
        <begin position="1"/>
        <end position="15"/>
    </location>
</feature>
<accession>A0AAV6NP79</accession>
<evidence type="ECO:0000313" key="3">
    <source>
        <dbReference type="Proteomes" id="UP000685013"/>
    </source>
</evidence>
<keyword evidence="3" id="KW-1185">Reference proteome</keyword>
<evidence type="ECO:0000313" key="2">
    <source>
        <dbReference type="EMBL" id="KAG6601018.1"/>
    </source>
</evidence>
<gene>
    <name evidence="2" type="ORF">SDJN03_06251</name>
</gene>
<organism evidence="2 3">
    <name type="scientific">Cucurbita argyrosperma subsp. sororia</name>
    <dbReference type="NCBI Taxonomy" id="37648"/>
    <lineage>
        <taxon>Eukaryota</taxon>
        <taxon>Viridiplantae</taxon>
        <taxon>Streptophyta</taxon>
        <taxon>Embryophyta</taxon>
        <taxon>Tracheophyta</taxon>
        <taxon>Spermatophyta</taxon>
        <taxon>Magnoliopsida</taxon>
        <taxon>eudicotyledons</taxon>
        <taxon>Gunneridae</taxon>
        <taxon>Pentapetalae</taxon>
        <taxon>rosids</taxon>
        <taxon>fabids</taxon>
        <taxon>Cucurbitales</taxon>
        <taxon>Cucurbitaceae</taxon>
        <taxon>Cucurbiteae</taxon>
        <taxon>Cucurbita</taxon>
    </lineage>
</organism>